<name>A0A060QK00_9PROT</name>
<gene>
    <name evidence="1" type="ORF">ASAP_1556</name>
</gene>
<reference evidence="1 2" key="1">
    <citation type="journal article" date="2014" name="Genome Biol. Evol.">
        <title>Acetic acid bacteria genomes reveal functional traits for adaptation to life in insect guts.</title>
        <authorList>
            <person name="Chouaia B."/>
            <person name="Gaiarsa S."/>
            <person name="Crotti E."/>
            <person name="Comandatore F."/>
            <person name="Degli Esposti M."/>
            <person name="Ricci I."/>
            <person name="Alma A."/>
            <person name="Favia G."/>
            <person name="Bandi C."/>
            <person name="Daffonchio D."/>
        </authorList>
    </citation>
    <scope>NUCLEOTIDE SEQUENCE [LARGE SCALE GENOMIC DNA]</scope>
    <source>
        <strain evidence="1 2">SF2.1</strain>
    </source>
</reference>
<reference evidence="1 2" key="2">
    <citation type="journal article" date="2014" name="PLoS ONE">
        <title>Evolution of mitochondria reconstructed from the energy metabolism of living bacteria.</title>
        <authorList>
            <person name="Degli Esposti M."/>
            <person name="Chouaia B."/>
            <person name="Comandatore F."/>
            <person name="Crotti E."/>
            <person name="Sassera D."/>
            <person name="Lievens P.M."/>
            <person name="Daffonchio D."/>
            <person name="Bandi C."/>
        </authorList>
    </citation>
    <scope>NUCLEOTIDE SEQUENCE [LARGE SCALE GENOMIC DNA]</scope>
    <source>
        <strain evidence="1 2">SF2.1</strain>
    </source>
</reference>
<sequence length="73" mass="7913">MCALADLYDVTLDFLRTGKSVPVLKPGSRIIEDPTEIALVRAWRAMSADERKALGFLVSKFGTEIDGRDSGAA</sequence>
<comment type="caution">
    <text evidence="1">The sequence shown here is derived from an EMBL/GenBank/DDBJ whole genome shotgun (WGS) entry which is preliminary data.</text>
</comment>
<dbReference type="Proteomes" id="UP000027583">
    <property type="component" value="Unassembled WGS sequence"/>
</dbReference>
<dbReference type="AlphaFoldDB" id="A0A060QK00"/>
<evidence type="ECO:0000313" key="2">
    <source>
        <dbReference type="Proteomes" id="UP000027583"/>
    </source>
</evidence>
<proteinExistence type="predicted"/>
<dbReference type="EMBL" id="CBLX010000009">
    <property type="protein sequence ID" value="CDG39601.1"/>
    <property type="molecule type" value="Genomic_DNA"/>
</dbReference>
<accession>A0A060QK00</accession>
<organism evidence="1 2">
    <name type="scientific">Asaia bogorensis</name>
    <dbReference type="NCBI Taxonomy" id="91915"/>
    <lineage>
        <taxon>Bacteria</taxon>
        <taxon>Pseudomonadati</taxon>
        <taxon>Pseudomonadota</taxon>
        <taxon>Alphaproteobacteria</taxon>
        <taxon>Acetobacterales</taxon>
        <taxon>Acetobacteraceae</taxon>
        <taxon>Asaia</taxon>
    </lineage>
</organism>
<protein>
    <submittedName>
        <fullName evidence="1">Uncharacterized protein</fullName>
    </submittedName>
</protein>
<evidence type="ECO:0000313" key="1">
    <source>
        <dbReference type="EMBL" id="CDG39601.1"/>
    </source>
</evidence>